<dbReference type="EMBL" id="JASZYV010000003">
    <property type="protein sequence ID" value="MDM0045950.1"/>
    <property type="molecule type" value="Genomic_DNA"/>
</dbReference>
<protein>
    <submittedName>
        <fullName evidence="2">Saccharopine dehydrogenase NADP-binding domain-containing protein</fullName>
    </submittedName>
</protein>
<dbReference type="Proteomes" id="UP001174908">
    <property type="component" value="Unassembled WGS sequence"/>
</dbReference>
<accession>A0ABT7NDP4</accession>
<dbReference type="PANTHER" id="PTHR43781:SF1">
    <property type="entry name" value="SACCHAROPINE DEHYDROGENASE"/>
    <property type="match status" value="1"/>
</dbReference>
<dbReference type="InterPro" id="IPR005097">
    <property type="entry name" value="Sacchrp_dh_NADP-bd"/>
</dbReference>
<organism evidence="2 3">
    <name type="scientific">Variovorax dokdonensis</name>
    <dbReference type="NCBI Taxonomy" id="344883"/>
    <lineage>
        <taxon>Bacteria</taxon>
        <taxon>Pseudomonadati</taxon>
        <taxon>Pseudomonadota</taxon>
        <taxon>Betaproteobacteria</taxon>
        <taxon>Burkholderiales</taxon>
        <taxon>Comamonadaceae</taxon>
        <taxon>Variovorax</taxon>
    </lineage>
</organism>
<evidence type="ECO:0000313" key="3">
    <source>
        <dbReference type="Proteomes" id="UP001174908"/>
    </source>
</evidence>
<dbReference type="Gene3D" id="3.40.50.720">
    <property type="entry name" value="NAD(P)-binding Rossmann-like Domain"/>
    <property type="match status" value="1"/>
</dbReference>
<dbReference type="InterPro" id="IPR036291">
    <property type="entry name" value="NAD(P)-bd_dom_sf"/>
</dbReference>
<name>A0ABT7NDP4_9BURK</name>
<evidence type="ECO:0000313" key="2">
    <source>
        <dbReference type="EMBL" id="MDM0045950.1"/>
    </source>
</evidence>
<sequence>MTSKRRILLYGATGYSGRLIAQEAARQMRHGASSMEVVLAARDRLRLRALAERLGLEWRAFGLDEEREVADALRGFDVVINAAGPFSATGERLAKSAISVHCHYVDIGGEVDVYKRMDDLGYVANSRDVTIVCGAGHTSALSDLMLDAALEKLDKRAKVPQGIGAVRIAVDRMKYLSRGSARTMLRMVREQVTVARANAEKTKLLIQHAPIGKIERSFNFGGSGAHEKQAPMPRIATAANMIDTLSARNTLRRRGVNADSVESYIEMSGSLRMTYQVASTVAAAYQLPMLRELTQWQVDALPEGPTDEERRDNQHRVVLQIENAWRKPMIDACLKTGDPYELTARLVLAVACGVNDAPRGWQTPAAVLSPIHAMVGAADGPLAGCEWLRPLQPL</sequence>
<gene>
    <name evidence="2" type="ORF">QTH91_15790</name>
</gene>
<dbReference type="RefSeq" id="WP_286661053.1">
    <property type="nucleotide sequence ID" value="NZ_JASZYV010000003.1"/>
</dbReference>
<comment type="caution">
    <text evidence="2">The sequence shown here is derived from an EMBL/GenBank/DDBJ whole genome shotgun (WGS) entry which is preliminary data.</text>
</comment>
<reference evidence="2" key="1">
    <citation type="submission" date="2023-06" db="EMBL/GenBank/DDBJ databases">
        <authorList>
            <person name="Jiang Y."/>
            <person name="Liu Q."/>
        </authorList>
    </citation>
    <scope>NUCLEOTIDE SEQUENCE</scope>
    <source>
        <strain evidence="2">CGMCC 1.12089</strain>
    </source>
</reference>
<dbReference type="SUPFAM" id="SSF51735">
    <property type="entry name" value="NAD(P)-binding Rossmann-fold domains"/>
    <property type="match status" value="1"/>
</dbReference>
<dbReference type="Pfam" id="PF03435">
    <property type="entry name" value="Sacchrp_dh_NADP"/>
    <property type="match status" value="1"/>
</dbReference>
<evidence type="ECO:0000259" key="1">
    <source>
        <dbReference type="Pfam" id="PF03435"/>
    </source>
</evidence>
<proteinExistence type="predicted"/>
<feature type="domain" description="Saccharopine dehydrogenase NADP binding" evidence="1">
    <location>
        <begin position="7"/>
        <end position="108"/>
    </location>
</feature>
<dbReference type="PANTHER" id="PTHR43781">
    <property type="entry name" value="SACCHAROPINE DEHYDROGENASE"/>
    <property type="match status" value="1"/>
</dbReference>
<keyword evidence="3" id="KW-1185">Reference proteome</keyword>